<comment type="caution">
    <text evidence="1">The sequence shown here is derived from an EMBL/GenBank/DDBJ whole genome shotgun (WGS) entry which is preliminary data.</text>
</comment>
<evidence type="ECO:0000313" key="2">
    <source>
        <dbReference type="Proteomes" id="UP001140011"/>
    </source>
</evidence>
<keyword evidence="2" id="KW-1185">Reference proteome</keyword>
<name>A0A9W8H3X5_9FUNG</name>
<gene>
    <name evidence="1" type="ORF">GGI19_001242</name>
</gene>
<sequence length="566" mass="62975">MPHINDLPAAVLAQILYKAADTPASRLSGWKTKLPLLAVCRAWAKLAIGAVFNQVYVELFDACPHCDPPLVALAYASNLTLTSNAELFISRDCTLVARRLKVELADCVSLDHLHYIVQNTLKLENVDWMYINTLTITGPPWGCEHFDRLTCTEEVRCVDVAGILQYFRRRVRNVIELDLTYPNEGSMGQLFCAGLASVYGRQLQIHRASMSIPCSSVNFSRNIKVLELTLDSSAVRVLPSICGETLKVLKLDEVPRNFAWHHFRYDIFVQPIVFRELTILHLGFKNSGEALTEGEIQDKVASGAHNCDQLSFPKLKQLSIANCTPDCDLLYADLPLPMLKKVRLSGNFTSIRHCSRLKFTWVGYLDVHIYSFNSGDAADIYRVTSHFFTDIGIGQAAALSISDRLILDPDVITSDWFTLDPDVMRWVNLTKLKVGNADYATVCKAIGQLPNLCELTIGSLATSSSIEDSLSFINANPMRAWGEKLAILTIYDLRSGCPLMACVGDIQALILHTGGLKKLIVPMLAIIPVTRFIDVYKYRYPHLANVQTDCGKIGGLYCINASYFGI</sequence>
<dbReference type="EMBL" id="JANBUH010000041">
    <property type="protein sequence ID" value="KAJ2755948.1"/>
    <property type="molecule type" value="Genomic_DNA"/>
</dbReference>
<dbReference type="AlphaFoldDB" id="A0A9W8H3X5"/>
<dbReference type="OrthoDB" id="5512098at2759"/>
<dbReference type="InterPro" id="IPR032675">
    <property type="entry name" value="LRR_dom_sf"/>
</dbReference>
<reference evidence="1" key="1">
    <citation type="submission" date="2022-07" db="EMBL/GenBank/DDBJ databases">
        <title>Phylogenomic reconstructions and comparative analyses of Kickxellomycotina fungi.</title>
        <authorList>
            <person name="Reynolds N.K."/>
            <person name="Stajich J.E."/>
            <person name="Barry K."/>
            <person name="Grigoriev I.V."/>
            <person name="Crous P."/>
            <person name="Smith M.E."/>
        </authorList>
    </citation>
    <scope>NUCLEOTIDE SEQUENCE</scope>
    <source>
        <strain evidence="1">BCRC 34297</strain>
    </source>
</reference>
<dbReference type="SUPFAM" id="SSF52047">
    <property type="entry name" value="RNI-like"/>
    <property type="match status" value="1"/>
</dbReference>
<dbReference type="Proteomes" id="UP001140011">
    <property type="component" value="Unassembled WGS sequence"/>
</dbReference>
<dbReference type="Gene3D" id="3.80.10.10">
    <property type="entry name" value="Ribonuclease Inhibitor"/>
    <property type="match status" value="1"/>
</dbReference>
<organism evidence="1 2">
    <name type="scientific">Coemansia pectinata</name>
    <dbReference type="NCBI Taxonomy" id="1052879"/>
    <lineage>
        <taxon>Eukaryota</taxon>
        <taxon>Fungi</taxon>
        <taxon>Fungi incertae sedis</taxon>
        <taxon>Zoopagomycota</taxon>
        <taxon>Kickxellomycotina</taxon>
        <taxon>Kickxellomycetes</taxon>
        <taxon>Kickxellales</taxon>
        <taxon>Kickxellaceae</taxon>
        <taxon>Coemansia</taxon>
    </lineage>
</organism>
<protein>
    <recommendedName>
        <fullName evidence="3">F-box domain-containing protein</fullName>
    </recommendedName>
</protein>
<evidence type="ECO:0000313" key="1">
    <source>
        <dbReference type="EMBL" id="KAJ2755948.1"/>
    </source>
</evidence>
<proteinExistence type="predicted"/>
<evidence type="ECO:0008006" key="3">
    <source>
        <dbReference type="Google" id="ProtNLM"/>
    </source>
</evidence>
<accession>A0A9W8H3X5</accession>